<dbReference type="PANTHER" id="PTHR33383:SF1">
    <property type="entry name" value="MEMBRANE PROTEIN INSERTION EFFICIENCY FACTOR-RELATED"/>
    <property type="match status" value="1"/>
</dbReference>
<dbReference type="Pfam" id="PF01809">
    <property type="entry name" value="YidD"/>
    <property type="match status" value="1"/>
</dbReference>
<dbReference type="SMART" id="SM01234">
    <property type="entry name" value="Haemolytic"/>
    <property type="match status" value="1"/>
</dbReference>
<dbReference type="InterPro" id="IPR002696">
    <property type="entry name" value="Membr_insert_effic_factor_YidD"/>
</dbReference>
<organism evidence="2 3">
    <name type="scientific">Loigolactobacillus binensis</name>
    <dbReference type="NCBI Taxonomy" id="2559922"/>
    <lineage>
        <taxon>Bacteria</taxon>
        <taxon>Bacillati</taxon>
        <taxon>Bacillota</taxon>
        <taxon>Bacilli</taxon>
        <taxon>Lactobacillales</taxon>
        <taxon>Lactobacillaceae</taxon>
        <taxon>Loigolactobacillus</taxon>
    </lineage>
</organism>
<comment type="subcellular location">
    <subcellularLocation>
        <location evidence="1">Cell membrane</location>
        <topology evidence="1">Peripheral membrane protein</topology>
        <orientation evidence="1">Cytoplasmic side</orientation>
    </subcellularLocation>
</comment>
<evidence type="ECO:0000256" key="1">
    <source>
        <dbReference type="HAMAP-Rule" id="MF_00386"/>
    </source>
</evidence>
<proteinExistence type="inferred from homology"/>
<protein>
    <recommendedName>
        <fullName evidence="1">Putative membrane protein insertion efficiency factor</fullName>
    </recommendedName>
</protein>
<dbReference type="RefSeq" id="WP_223877035.1">
    <property type="nucleotide sequence ID" value="NZ_BJDN01000014.1"/>
</dbReference>
<dbReference type="HAMAP" id="MF_00386">
    <property type="entry name" value="UPF0161_YidD"/>
    <property type="match status" value="1"/>
</dbReference>
<dbReference type="NCBIfam" id="TIGR00278">
    <property type="entry name" value="membrane protein insertion efficiency factor YidD"/>
    <property type="match status" value="1"/>
</dbReference>
<sequence length="101" mass="11508">MDMQTLILKLIAGYQRFSARTPKRCRYYPTCSHYMQTAVTRFGVIRGLLMGGSRILRCQPLAKGGIDPVPQHFTLLRNQNPIDIAKASEIYYGETAQQDRT</sequence>
<comment type="caution">
    <text evidence="2">The sequence shown here is derived from an EMBL/GenBank/DDBJ whole genome shotgun (WGS) entry which is preliminary data.</text>
</comment>
<dbReference type="PANTHER" id="PTHR33383">
    <property type="entry name" value="MEMBRANE PROTEIN INSERTION EFFICIENCY FACTOR-RELATED"/>
    <property type="match status" value="1"/>
</dbReference>
<dbReference type="Proteomes" id="UP001597104">
    <property type="component" value="Unassembled WGS sequence"/>
</dbReference>
<dbReference type="EMBL" id="JBHTIO010000038">
    <property type="protein sequence ID" value="MFD0897695.1"/>
    <property type="molecule type" value="Genomic_DNA"/>
</dbReference>
<keyword evidence="1" id="KW-0472">Membrane</keyword>
<reference evidence="3" key="1">
    <citation type="journal article" date="2019" name="Int. J. Syst. Evol. Microbiol.">
        <title>The Global Catalogue of Microorganisms (GCM) 10K type strain sequencing project: providing services to taxonomists for standard genome sequencing and annotation.</title>
        <authorList>
            <consortium name="The Broad Institute Genomics Platform"/>
            <consortium name="The Broad Institute Genome Sequencing Center for Infectious Disease"/>
            <person name="Wu L."/>
            <person name="Ma J."/>
        </authorList>
    </citation>
    <scope>NUCLEOTIDE SEQUENCE [LARGE SCALE GENOMIC DNA]</scope>
    <source>
        <strain evidence="3">CCM 8925</strain>
    </source>
</reference>
<keyword evidence="3" id="KW-1185">Reference proteome</keyword>
<accession>A0ABW3EDA0</accession>
<evidence type="ECO:0000313" key="2">
    <source>
        <dbReference type="EMBL" id="MFD0897695.1"/>
    </source>
</evidence>
<name>A0ABW3EDA0_9LACO</name>
<comment type="similarity">
    <text evidence="1">Belongs to the UPF0161 family.</text>
</comment>
<gene>
    <name evidence="2" type="primary">yidD</name>
    <name evidence="2" type="ORF">ACFQZ7_08080</name>
</gene>
<comment type="function">
    <text evidence="1">Could be involved in insertion of integral membrane proteins into the membrane.</text>
</comment>
<keyword evidence="1" id="KW-1003">Cell membrane</keyword>
<evidence type="ECO:0000313" key="3">
    <source>
        <dbReference type="Proteomes" id="UP001597104"/>
    </source>
</evidence>